<feature type="compositionally biased region" description="Basic and acidic residues" evidence="1">
    <location>
        <begin position="80"/>
        <end position="97"/>
    </location>
</feature>
<gene>
    <name evidence="2" type="ORF">EVAR_45735_1</name>
</gene>
<reference evidence="2 3" key="1">
    <citation type="journal article" date="2019" name="Commun. Biol.">
        <title>The bagworm genome reveals a unique fibroin gene that provides high tensile strength.</title>
        <authorList>
            <person name="Kono N."/>
            <person name="Nakamura H."/>
            <person name="Ohtoshi R."/>
            <person name="Tomita M."/>
            <person name="Numata K."/>
            <person name="Arakawa K."/>
        </authorList>
    </citation>
    <scope>NUCLEOTIDE SEQUENCE [LARGE SCALE GENOMIC DNA]</scope>
</reference>
<comment type="caution">
    <text evidence="2">The sequence shown here is derived from an EMBL/GenBank/DDBJ whole genome shotgun (WGS) entry which is preliminary data.</text>
</comment>
<protein>
    <submittedName>
        <fullName evidence="2">Uncharacterized protein</fullName>
    </submittedName>
</protein>
<organism evidence="2 3">
    <name type="scientific">Eumeta variegata</name>
    <name type="common">Bagworm moth</name>
    <name type="synonym">Eumeta japonica</name>
    <dbReference type="NCBI Taxonomy" id="151549"/>
    <lineage>
        <taxon>Eukaryota</taxon>
        <taxon>Metazoa</taxon>
        <taxon>Ecdysozoa</taxon>
        <taxon>Arthropoda</taxon>
        <taxon>Hexapoda</taxon>
        <taxon>Insecta</taxon>
        <taxon>Pterygota</taxon>
        <taxon>Neoptera</taxon>
        <taxon>Endopterygota</taxon>
        <taxon>Lepidoptera</taxon>
        <taxon>Glossata</taxon>
        <taxon>Ditrysia</taxon>
        <taxon>Tineoidea</taxon>
        <taxon>Psychidae</taxon>
        <taxon>Oiketicinae</taxon>
        <taxon>Eumeta</taxon>
    </lineage>
</organism>
<name>A0A4C1WXM0_EUMVA</name>
<proteinExistence type="predicted"/>
<sequence>MPLYCSALSLARSAQVERDNELCFFVRTADVHRFIRRYHAKNYLEFVYRIAIKISDRIRTERNTPKVISEYITNTPTSRETPRDGRAAREGGTRPPN</sequence>
<feature type="region of interest" description="Disordered" evidence="1">
    <location>
        <begin position="69"/>
        <end position="97"/>
    </location>
</feature>
<evidence type="ECO:0000313" key="2">
    <source>
        <dbReference type="EMBL" id="GBP55412.1"/>
    </source>
</evidence>
<evidence type="ECO:0000313" key="3">
    <source>
        <dbReference type="Proteomes" id="UP000299102"/>
    </source>
</evidence>
<dbReference type="AlphaFoldDB" id="A0A4C1WXM0"/>
<keyword evidence="3" id="KW-1185">Reference proteome</keyword>
<dbReference type="Proteomes" id="UP000299102">
    <property type="component" value="Unassembled WGS sequence"/>
</dbReference>
<evidence type="ECO:0000256" key="1">
    <source>
        <dbReference type="SAM" id="MobiDB-lite"/>
    </source>
</evidence>
<dbReference type="EMBL" id="BGZK01000667">
    <property type="protein sequence ID" value="GBP55412.1"/>
    <property type="molecule type" value="Genomic_DNA"/>
</dbReference>
<accession>A0A4C1WXM0</accession>